<evidence type="ECO:0000313" key="5">
    <source>
        <dbReference type="Proteomes" id="UP001634007"/>
    </source>
</evidence>
<dbReference type="SUPFAM" id="SSF57756">
    <property type="entry name" value="Retrovirus zinc finger-like domains"/>
    <property type="match status" value="1"/>
</dbReference>
<dbReference type="Pfam" id="PF03732">
    <property type="entry name" value="Retrotrans_gag"/>
    <property type="match status" value="1"/>
</dbReference>
<dbReference type="PANTHER" id="PTHR15503:SF45">
    <property type="entry name" value="RNA-DIRECTED DNA POLYMERASE HOMOLOG"/>
    <property type="match status" value="1"/>
</dbReference>
<organism evidence="4 5">
    <name type="scientific">Eucalyptus globulus</name>
    <name type="common">Tasmanian blue gum</name>
    <dbReference type="NCBI Taxonomy" id="34317"/>
    <lineage>
        <taxon>Eukaryota</taxon>
        <taxon>Viridiplantae</taxon>
        <taxon>Streptophyta</taxon>
        <taxon>Embryophyta</taxon>
        <taxon>Tracheophyta</taxon>
        <taxon>Spermatophyta</taxon>
        <taxon>Magnoliopsida</taxon>
        <taxon>eudicotyledons</taxon>
        <taxon>Gunneridae</taxon>
        <taxon>Pentapetalae</taxon>
        <taxon>rosids</taxon>
        <taxon>malvids</taxon>
        <taxon>Myrtales</taxon>
        <taxon>Myrtaceae</taxon>
        <taxon>Myrtoideae</taxon>
        <taxon>Eucalypteae</taxon>
        <taxon>Eucalyptus</taxon>
    </lineage>
</organism>
<feature type="region of interest" description="Disordered" evidence="2">
    <location>
        <begin position="291"/>
        <end position="335"/>
    </location>
</feature>
<dbReference type="InterPro" id="IPR032567">
    <property type="entry name" value="RTL1-rel"/>
</dbReference>
<dbReference type="GO" id="GO:0008270">
    <property type="term" value="F:zinc ion binding"/>
    <property type="evidence" value="ECO:0007669"/>
    <property type="project" value="UniProtKB-KW"/>
</dbReference>
<comment type="caution">
    <text evidence="4">The sequence shown here is derived from an EMBL/GenBank/DDBJ whole genome shotgun (WGS) entry which is preliminary data.</text>
</comment>
<evidence type="ECO:0000313" key="4">
    <source>
        <dbReference type="EMBL" id="KAL3741598.1"/>
    </source>
</evidence>
<evidence type="ECO:0000256" key="1">
    <source>
        <dbReference type="PROSITE-ProRule" id="PRU00047"/>
    </source>
</evidence>
<dbReference type="InterPro" id="IPR005162">
    <property type="entry name" value="Retrotrans_gag_dom"/>
</dbReference>
<proteinExistence type="predicted"/>
<evidence type="ECO:0000256" key="2">
    <source>
        <dbReference type="SAM" id="MobiDB-lite"/>
    </source>
</evidence>
<accession>A0ABD3KPZ4</accession>
<feature type="region of interest" description="Disordered" evidence="2">
    <location>
        <begin position="1"/>
        <end position="52"/>
    </location>
</feature>
<dbReference type="CDD" id="cd00303">
    <property type="entry name" value="retropepsin_like"/>
    <property type="match status" value="1"/>
</dbReference>
<protein>
    <recommendedName>
        <fullName evidence="3">CCHC-type domain-containing protein</fullName>
    </recommendedName>
</protein>
<gene>
    <name evidence="4" type="ORF">ACJRO7_017116</name>
</gene>
<feature type="domain" description="CCHC-type" evidence="3">
    <location>
        <begin position="361"/>
        <end position="376"/>
    </location>
</feature>
<dbReference type="Gene3D" id="4.10.60.10">
    <property type="entry name" value="Zinc finger, CCHC-type"/>
    <property type="match status" value="1"/>
</dbReference>
<sequence>MSDREPRAARKRAAGPVFRGGSSFRGGARGVLRGAQAETGAGGTALPPDGAAAPEDPRFMGIMQMLEAMGDRMDQQAAAITTALNTANATTTAAAPVVEPEEELEEIPPENVAAERPRQKLVQHFLRLNPPTFTGVGDPKATALWILELENAFELLLCTEAEKVVLAAYQLRGTAATWWKTNKRIVFPEGVVPEWNAFLEAFNEKYFSDCAREVKMGEFQRLRQGTMSVDQYEVKFTELSQYAPELVQRPSDRARRFRDGFRPEVRSLLVPLDLKEYNDLYRRAQLIEKDQNERAAASGSRLNLNRGDNQFGRRPMPGGRYPVPPNRKGGVGKSSSSYHEACRSCGRRHGSAPCPLRTGACYECGQQGHRARDCPRRISRPPQLPPPPPLGQNRGFAPQIMPPGGLNRPPAQGRTYALTRGQAEDAPNVVTGMVLLNDHPAYALFDPGASHSFIAENFVKLIELIPELLESVVSKSTPLKDKVLATVGCLDCKLVIG</sequence>
<dbReference type="SMART" id="SM00343">
    <property type="entry name" value="ZnF_C2HC"/>
    <property type="match status" value="1"/>
</dbReference>
<dbReference type="Pfam" id="PF00098">
    <property type="entry name" value="zf-CCHC"/>
    <property type="match status" value="1"/>
</dbReference>
<dbReference type="AlphaFoldDB" id="A0ABD3KPZ4"/>
<keyword evidence="1" id="KW-0862">Zinc</keyword>
<dbReference type="InterPro" id="IPR036875">
    <property type="entry name" value="Znf_CCHC_sf"/>
</dbReference>
<name>A0ABD3KPZ4_EUCGL</name>
<keyword evidence="1" id="KW-0863">Zinc-finger</keyword>
<evidence type="ECO:0000259" key="3">
    <source>
        <dbReference type="PROSITE" id="PS50158"/>
    </source>
</evidence>
<dbReference type="Pfam" id="PF08284">
    <property type="entry name" value="RVP_2"/>
    <property type="match status" value="1"/>
</dbReference>
<keyword evidence="1" id="KW-0479">Metal-binding</keyword>
<dbReference type="PANTHER" id="PTHR15503">
    <property type="entry name" value="LDOC1 RELATED"/>
    <property type="match status" value="1"/>
</dbReference>
<dbReference type="Proteomes" id="UP001634007">
    <property type="component" value="Unassembled WGS sequence"/>
</dbReference>
<dbReference type="PROSITE" id="PS50158">
    <property type="entry name" value="ZF_CCHC"/>
    <property type="match status" value="1"/>
</dbReference>
<dbReference type="EMBL" id="JBJKBG010000004">
    <property type="protein sequence ID" value="KAL3741598.1"/>
    <property type="molecule type" value="Genomic_DNA"/>
</dbReference>
<reference evidence="4 5" key="1">
    <citation type="submission" date="2024-11" db="EMBL/GenBank/DDBJ databases">
        <title>Chromosome-level genome assembly of Eucalyptus globulus Labill. provides insights into its genome evolution.</title>
        <authorList>
            <person name="Li X."/>
        </authorList>
    </citation>
    <scope>NUCLEOTIDE SEQUENCE [LARGE SCALE GENOMIC DNA]</scope>
    <source>
        <strain evidence="4">CL2024</strain>
        <tissue evidence="4">Fresh tender leaves</tissue>
    </source>
</reference>
<keyword evidence="5" id="KW-1185">Reference proteome</keyword>
<dbReference type="InterPro" id="IPR001878">
    <property type="entry name" value="Znf_CCHC"/>
</dbReference>